<dbReference type="Proteomes" id="UP000887565">
    <property type="component" value="Unplaced"/>
</dbReference>
<protein>
    <submittedName>
        <fullName evidence="2">Uncharacterized protein</fullName>
    </submittedName>
</protein>
<dbReference type="AlphaFoldDB" id="A0A915I492"/>
<evidence type="ECO:0000313" key="2">
    <source>
        <dbReference type="WBParaSite" id="nRc.2.0.1.t08234-RA"/>
    </source>
</evidence>
<accession>A0A915I492</accession>
<dbReference type="WBParaSite" id="nRc.2.0.1.t08234-RA">
    <property type="protein sequence ID" value="nRc.2.0.1.t08234-RA"/>
    <property type="gene ID" value="nRc.2.0.1.g08234"/>
</dbReference>
<organism evidence="1 2">
    <name type="scientific">Romanomermis culicivorax</name>
    <name type="common">Nematode worm</name>
    <dbReference type="NCBI Taxonomy" id="13658"/>
    <lineage>
        <taxon>Eukaryota</taxon>
        <taxon>Metazoa</taxon>
        <taxon>Ecdysozoa</taxon>
        <taxon>Nematoda</taxon>
        <taxon>Enoplea</taxon>
        <taxon>Dorylaimia</taxon>
        <taxon>Mermithida</taxon>
        <taxon>Mermithoidea</taxon>
        <taxon>Mermithidae</taxon>
        <taxon>Romanomermis</taxon>
    </lineage>
</organism>
<sequence length="172" mass="19075">MQANQMNMPTMESAEIGALDDMGDGVVVVRDGRLGAPQRLRREGSSCLFRRNRTDRQQLETFSLKIHFLSEKIAAILRKTIALSFGYVTSIALCSTPSEKAIDRPLLSPGLLDIADQVKYMTYIVKKLACKRPELLFASCILGVTDKIDAITHKIKLIEIKALCNEQSSACD</sequence>
<evidence type="ECO:0000313" key="1">
    <source>
        <dbReference type="Proteomes" id="UP000887565"/>
    </source>
</evidence>
<proteinExistence type="predicted"/>
<name>A0A915I492_ROMCU</name>
<keyword evidence="1" id="KW-1185">Reference proteome</keyword>
<reference evidence="2" key="1">
    <citation type="submission" date="2022-11" db="UniProtKB">
        <authorList>
            <consortium name="WormBaseParasite"/>
        </authorList>
    </citation>
    <scope>IDENTIFICATION</scope>
</reference>